<dbReference type="SUPFAM" id="SSF103473">
    <property type="entry name" value="MFS general substrate transporter"/>
    <property type="match status" value="1"/>
</dbReference>
<dbReference type="Gene3D" id="1.20.1250.20">
    <property type="entry name" value="MFS general substrate transporter like domains"/>
    <property type="match status" value="2"/>
</dbReference>
<feature type="transmembrane region" description="Helical" evidence="9">
    <location>
        <begin position="40"/>
        <end position="58"/>
    </location>
</feature>
<sequence length="451" mass="49390">MRTFSIPLNNFPLPGVKAMKNSNTAITSPEVVENMTYRKVAFRIIPLLMICYIIAYLDRVNVGFAKLQMSEELGFSEAIYGLGAGLFFIGYFFFEIPSNILLHKLGARLWIARIMITWGLLSALFAFVQTEWQFYILRFLLGAAEAGFYPGVILYLTYWFPSHRRGKMFALFQAGSPAAGIFGNPLSGWIMDQFHDTAGWQGWQWMFVLEAIPAVVLGVVILLYLDNSVKAAKWLTEEEKAIISRDIEADSKGKAASHSLMSLVKNPMLWVMTLIYFCFVMGQYGLTLWMPTLIRASGVTSNVTIGLLGAIPFICAIIAMVIFSRSADHYRERRWHLVVPALLGAVGFVVAASATNTTVSIIFLSMAAAGVLACAPLFWSLPTAILSGAAAAAGIALINSVANLAGFISPYMVGIIRDATHSSELGMYVLAGFLILGAAIVLCIPASKVNR</sequence>
<feature type="transmembrane region" description="Helical" evidence="9">
    <location>
        <begin position="425"/>
        <end position="446"/>
    </location>
</feature>
<feature type="transmembrane region" description="Helical" evidence="9">
    <location>
        <begin position="360"/>
        <end position="379"/>
    </location>
</feature>
<dbReference type="FunFam" id="1.20.1250.20:FF:000126">
    <property type="entry name" value="MFS transporter permease"/>
    <property type="match status" value="1"/>
</dbReference>
<organism evidence="11 12">
    <name type="scientific">Brucella ceti str. Cudo</name>
    <dbReference type="NCBI Taxonomy" id="595497"/>
    <lineage>
        <taxon>Bacteria</taxon>
        <taxon>Pseudomonadati</taxon>
        <taxon>Pseudomonadota</taxon>
        <taxon>Alphaproteobacteria</taxon>
        <taxon>Hyphomicrobiales</taxon>
        <taxon>Brucellaceae</taxon>
        <taxon>Brucella/Ochrobactrum group</taxon>
        <taxon>Brucella</taxon>
    </lineage>
</organism>
<evidence type="ECO:0000256" key="2">
    <source>
        <dbReference type="ARBA" id="ARBA00022448"/>
    </source>
</evidence>
<dbReference type="GO" id="GO:0022857">
    <property type="term" value="F:transmembrane transporter activity"/>
    <property type="evidence" value="ECO:0007669"/>
    <property type="project" value="InterPro"/>
</dbReference>
<dbReference type="EMBL" id="ACJD01000006">
    <property type="protein sequence ID" value="EEH13510.1"/>
    <property type="molecule type" value="Genomic_DNA"/>
</dbReference>
<evidence type="ECO:0000256" key="8">
    <source>
        <dbReference type="ARBA" id="ARBA00074139"/>
    </source>
</evidence>
<evidence type="ECO:0000256" key="1">
    <source>
        <dbReference type="ARBA" id="ARBA00004141"/>
    </source>
</evidence>
<comment type="subcellular location">
    <subcellularLocation>
        <location evidence="1">Membrane</location>
        <topology evidence="1">Multi-pass membrane protein</topology>
    </subcellularLocation>
</comment>
<evidence type="ECO:0000313" key="11">
    <source>
        <dbReference type="EMBL" id="EEH13510.1"/>
    </source>
</evidence>
<evidence type="ECO:0000313" key="12">
    <source>
        <dbReference type="Proteomes" id="UP000003678"/>
    </source>
</evidence>
<feature type="transmembrane region" description="Helical" evidence="9">
    <location>
        <begin position="269"/>
        <end position="291"/>
    </location>
</feature>
<evidence type="ECO:0000256" key="7">
    <source>
        <dbReference type="ARBA" id="ARBA00058119"/>
    </source>
</evidence>
<evidence type="ECO:0000256" key="3">
    <source>
        <dbReference type="ARBA" id="ARBA00022692"/>
    </source>
</evidence>
<accession>C0G996</accession>
<keyword evidence="2" id="KW-0813">Transport</keyword>
<keyword evidence="5 9" id="KW-0472">Membrane</keyword>
<dbReference type="CDD" id="cd17319">
    <property type="entry name" value="MFS_ExuT_GudP_like"/>
    <property type="match status" value="1"/>
</dbReference>
<name>C0G996_9HYPH</name>
<dbReference type="PROSITE" id="PS50850">
    <property type="entry name" value="MFS"/>
    <property type="match status" value="1"/>
</dbReference>
<evidence type="ECO:0000256" key="5">
    <source>
        <dbReference type="ARBA" id="ARBA00023136"/>
    </source>
</evidence>
<feature type="transmembrane region" description="Helical" evidence="9">
    <location>
        <begin position="203"/>
        <end position="225"/>
    </location>
</feature>
<keyword evidence="3 9" id="KW-0812">Transmembrane</keyword>
<dbReference type="Proteomes" id="UP000003678">
    <property type="component" value="Unassembled WGS sequence"/>
</dbReference>
<feature type="transmembrane region" description="Helical" evidence="9">
    <location>
        <begin position="109"/>
        <end position="128"/>
    </location>
</feature>
<reference evidence="11 12" key="1">
    <citation type="submission" date="2009-03" db="EMBL/GenBank/DDBJ databases">
        <authorList>
            <person name="Setubal J.C."/>
            <person name="Boyle S."/>
            <person name="Crasta O.R."/>
            <person name="Gillespie J.J."/>
            <person name="Kenyon R.W."/>
            <person name="Lu J."/>
            <person name="Mane S."/>
            <person name="Nagrani S."/>
            <person name="Shallom J.M."/>
            <person name="Shallom S."/>
            <person name="Shukla M."/>
            <person name="Snyder E.E."/>
            <person name="Sobral B.W."/>
            <person name="Wattam A.R."/>
            <person name="Will R."/>
            <person name="Williams K."/>
            <person name="Yoo H."/>
            <person name="Bruce D.H."/>
            <person name="Detter C."/>
            <person name="Munk C."/>
            <person name="Brettin T.S."/>
            <person name="Ficht T."/>
        </authorList>
    </citation>
    <scope>NUCLEOTIDE SEQUENCE [LARGE SCALE GENOMIC DNA]</scope>
    <source>
        <strain evidence="11 12">Cudo</strain>
    </source>
</reference>
<protein>
    <recommendedName>
        <fullName evidence="8">Putative tartrate transporter</fullName>
    </recommendedName>
</protein>
<dbReference type="PANTHER" id="PTHR43791">
    <property type="entry name" value="PERMEASE-RELATED"/>
    <property type="match status" value="1"/>
</dbReference>
<feature type="transmembrane region" description="Helical" evidence="9">
    <location>
        <begin position="303"/>
        <end position="323"/>
    </location>
</feature>
<keyword evidence="4 9" id="KW-1133">Transmembrane helix</keyword>
<dbReference type="AlphaFoldDB" id="C0G996"/>
<evidence type="ECO:0000259" key="10">
    <source>
        <dbReference type="PROSITE" id="PS50850"/>
    </source>
</evidence>
<proteinExistence type="inferred from homology"/>
<feature type="transmembrane region" description="Helical" evidence="9">
    <location>
        <begin position="78"/>
        <end position="97"/>
    </location>
</feature>
<dbReference type="FunFam" id="1.20.1250.20:FF:000018">
    <property type="entry name" value="MFS transporter permease"/>
    <property type="match status" value="1"/>
</dbReference>
<evidence type="ECO:0000256" key="6">
    <source>
        <dbReference type="ARBA" id="ARBA00038514"/>
    </source>
</evidence>
<dbReference type="GO" id="GO:0005886">
    <property type="term" value="C:plasma membrane"/>
    <property type="evidence" value="ECO:0007669"/>
    <property type="project" value="TreeGrafter"/>
</dbReference>
<comment type="similarity">
    <text evidence="6">Belongs to the major facilitator superfamily. Phthalate permease family.</text>
</comment>
<dbReference type="Pfam" id="PF07690">
    <property type="entry name" value="MFS_1"/>
    <property type="match status" value="1"/>
</dbReference>
<evidence type="ECO:0000256" key="4">
    <source>
        <dbReference type="ARBA" id="ARBA00022989"/>
    </source>
</evidence>
<comment type="function">
    <text evidence="7">Component of the tartrate utilization system and may allow entry of tartrate and tartrate dehydrogenase.</text>
</comment>
<dbReference type="InterPro" id="IPR036259">
    <property type="entry name" value="MFS_trans_sf"/>
</dbReference>
<feature type="transmembrane region" description="Helical" evidence="9">
    <location>
        <begin position="134"/>
        <end position="156"/>
    </location>
</feature>
<gene>
    <name evidence="11" type="ORF">BCETI_6000456</name>
</gene>
<feature type="domain" description="Major facilitator superfamily (MFS) profile" evidence="10">
    <location>
        <begin position="44"/>
        <end position="449"/>
    </location>
</feature>
<feature type="transmembrane region" description="Helical" evidence="9">
    <location>
        <begin position="391"/>
        <end position="413"/>
    </location>
</feature>
<comment type="caution">
    <text evidence="11">The sequence shown here is derived from an EMBL/GenBank/DDBJ whole genome shotgun (WGS) entry which is preliminary data.</text>
</comment>
<dbReference type="InterPro" id="IPR011701">
    <property type="entry name" value="MFS"/>
</dbReference>
<feature type="transmembrane region" description="Helical" evidence="9">
    <location>
        <begin position="335"/>
        <end position="354"/>
    </location>
</feature>
<dbReference type="InterPro" id="IPR020846">
    <property type="entry name" value="MFS_dom"/>
</dbReference>
<dbReference type="PANTHER" id="PTHR43791:SF36">
    <property type="entry name" value="TRANSPORTER, PUTATIVE (AFU_ORTHOLOGUE AFUA_6G08340)-RELATED"/>
    <property type="match status" value="1"/>
</dbReference>
<feature type="transmembrane region" description="Helical" evidence="9">
    <location>
        <begin position="168"/>
        <end position="191"/>
    </location>
</feature>
<evidence type="ECO:0000256" key="9">
    <source>
        <dbReference type="SAM" id="Phobius"/>
    </source>
</evidence>